<dbReference type="AlphaFoldDB" id="A0A2S7XS96"/>
<dbReference type="OrthoDB" id="9779518at2"/>
<dbReference type="PANTHER" id="PTHR43657">
    <property type="entry name" value="TRYPTOPHAN RNA-BINDING ATTENUATOR PROTEIN-LIKE PROTEIN"/>
    <property type="match status" value="1"/>
</dbReference>
<dbReference type="PANTHER" id="PTHR43657:SF1">
    <property type="entry name" value="ALTERED INHERITANCE OF MITOCHONDRIA PROTEIN 24, MITOCHONDRIAL"/>
    <property type="match status" value="1"/>
</dbReference>
<reference evidence="1 2" key="1">
    <citation type="submission" date="2018-01" db="EMBL/GenBank/DDBJ databases">
        <title>The complete genome sequence of Chromatium okenii LaCa, a purple sulfur bacterium with a turbulent life.</title>
        <authorList>
            <person name="Luedin S.M."/>
            <person name="Liechti N."/>
            <person name="Storelli N."/>
            <person name="Danza F."/>
            <person name="Wittwer M."/>
            <person name="Pothier J.F."/>
            <person name="Tonolla M.A."/>
        </authorList>
    </citation>
    <scope>NUCLEOTIDE SEQUENCE [LARGE SCALE GENOMIC DNA]</scope>
    <source>
        <strain evidence="1 2">LaCa</strain>
    </source>
</reference>
<dbReference type="InterPro" id="IPR036983">
    <property type="entry name" value="AIM24_sf"/>
</dbReference>
<organism evidence="1 2">
    <name type="scientific">Chromatium okenii</name>
    <dbReference type="NCBI Taxonomy" id="61644"/>
    <lineage>
        <taxon>Bacteria</taxon>
        <taxon>Pseudomonadati</taxon>
        <taxon>Pseudomonadota</taxon>
        <taxon>Gammaproteobacteria</taxon>
        <taxon>Chromatiales</taxon>
        <taxon>Chromatiaceae</taxon>
        <taxon>Chromatium</taxon>
    </lineage>
</organism>
<dbReference type="InterPro" id="IPR002838">
    <property type="entry name" value="AIM24"/>
</dbReference>
<dbReference type="Gene3D" id="3.60.160.10">
    <property type="entry name" value="Mitochondrial biogenesis AIM24"/>
    <property type="match status" value="1"/>
</dbReference>
<dbReference type="EMBL" id="PPGH01000034">
    <property type="protein sequence ID" value="PQJ96624.1"/>
    <property type="molecule type" value="Genomic_DNA"/>
</dbReference>
<evidence type="ECO:0000313" key="2">
    <source>
        <dbReference type="Proteomes" id="UP000239936"/>
    </source>
</evidence>
<gene>
    <name evidence="1" type="ORF">CXB77_07460</name>
</gene>
<dbReference type="Proteomes" id="UP000239936">
    <property type="component" value="Unassembled WGS sequence"/>
</dbReference>
<sequence length="232" mass="24650">MPIFTVTGEIDPFLHVHLRKNERIFCESGAMVMMEMGLHVKGKMRGGLGRALLRRMANEESFFQQEIEAVNSDGDCLLSPALPGSIQILDVDSNCAYTLSDGSFVAAESTVELHSRLNSLGGSLFGGTGGFIIMEARGRGKLAVSGFGSLFVLDVTPGQDVVIDNNHAVAWSSNLHYEIGMPQSGGGFLSGLVNSVTSGEGLVIRFSGQGKVVICSRNRALFQTQTASSSSS</sequence>
<dbReference type="SUPFAM" id="SSF51219">
    <property type="entry name" value="TRAP-like"/>
    <property type="match status" value="1"/>
</dbReference>
<comment type="caution">
    <text evidence="1">The sequence shown here is derived from an EMBL/GenBank/DDBJ whole genome shotgun (WGS) entry which is preliminary data.</text>
</comment>
<dbReference type="NCBIfam" id="TIGR00266">
    <property type="entry name" value="TIGR00266 family protein"/>
    <property type="match status" value="1"/>
</dbReference>
<name>A0A2S7XS96_9GAMM</name>
<proteinExistence type="predicted"/>
<accession>A0A2S7XS96</accession>
<keyword evidence="2" id="KW-1185">Reference proteome</keyword>
<dbReference type="RefSeq" id="WP_105073383.1">
    <property type="nucleotide sequence ID" value="NZ_PPGH01000034.1"/>
</dbReference>
<dbReference type="InterPro" id="IPR016031">
    <property type="entry name" value="Trp_RNA-bd_attenuator-like_dom"/>
</dbReference>
<evidence type="ECO:0000313" key="1">
    <source>
        <dbReference type="EMBL" id="PQJ96624.1"/>
    </source>
</evidence>
<protein>
    <submittedName>
        <fullName evidence="1">TIGR00266 family protein</fullName>
    </submittedName>
</protein>
<dbReference type="Pfam" id="PF01987">
    <property type="entry name" value="AIM24"/>
    <property type="match status" value="1"/>
</dbReference>